<reference evidence="2" key="1">
    <citation type="submission" date="2020-11" db="EMBL/GenBank/DDBJ databases">
        <authorList>
            <consortium name="DOE Joint Genome Institute"/>
            <person name="Ahrendt S."/>
            <person name="Riley R."/>
            <person name="Andreopoulos W."/>
            <person name="LaButti K."/>
            <person name="Pangilinan J."/>
            <person name="Ruiz-duenas F.J."/>
            <person name="Barrasa J.M."/>
            <person name="Sanchez-Garcia M."/>
            <person name="Camarero S."/>
            <person name="Miyauchi S."/>
            <person name="Serrano A."/>
            <person name="Linde D."/>
            <person name="Babiker R."/>
            <person name="Drula E."/>
            <person name="Ayuso-Fernandez I."/>
            <person name="Pacheco R."/>
            <person name="Padilla G."/>
            <person name="Ferreira P."/>
            <person name="Barriuso J."/>
            <person name="Kellner H."/>
            <person name="Castanera R."/>
            <person name="Alfaro M."/>
            <person name="Ramirez L."/>
            <person name="Pisabarro A.G."/>
            <person name="Kuo A."/>
            <person name="Tritt A."/>
            <person name="Lipzen A."/>
            <person name="He G."/>
            <person name="Yan M."/>
            <person name="Ng V."/>
            <person name="Cullen D."/>
            <person name="Martin F."/>
            <person name="Rosso M.-N."/>
            <person name="Henrissat B."/>
            <person name="Hibbett D."/>
            <person name="Martinez A.T."/>
            <person name="Grigoriev I.V."/>
        </authorList>
    </citation>
    <scope>NUCLEOTIDE SEQUENCE</scope>
    <source>
        <strain evidence="2">AH 44721</strain>
    </source>
</reference>
<name>A0A9P5NXG6_GYMJU</name>
<feature type="region of interest" description="Disordered" evidence="1">
    <location>
        <begin position="1"/>
        <end position="146"/>
    </location>
</feature>
<sequence>MSESSDNFSSHSGQPRPTTPSHPAFQPGRHTTHSPGYSYDHQRAYAQNLWNKGPTMPPNYDTPQRHTNGRRSSDDEYGSAESRRKRHKNKHSYSTHSSETPLYRRYSNDLRYRTNHFERRSDKNGGRQWIPSPPYRQDLQKSQQELDATTHRYPHVGSSQARVVPTQPQAYFDPPSHSHYLDGSQPFDAVYNEQYMNHRDRWERDNVTILDLTPSLSNEEVSKRPSGGLMLILSVKMSAKTRQRCRFSQAIPRRPMVSLLWTQKRWCLHIDREAFSGSRSEQQPVDNSRARVNEDQSVNAGHISETRSLAEDHHWEDDYDQSSENESLPRQESRHILNPRTNDEVCISLGPEEDELTKNHWA</sequence>
<dbReference type="Proteomes" id="UP000724874">
    <property type="component" value="Unassembled WGS sequence"/>
</dbReference>
<feature type="compositionally biased region" description="Basic residues" evidence="1">
    <location>
        <begin position="83"/>
        <end position="93"/>
    </location>
</feature>
<keyword evidence="3" id="KW-1185">Reference proteome</keyword>
<organism evidence="2 3">
    <name type="scientific">Gymnopilus junonius</name>
    <name type="common">Spectacular rustgill mushroom</name>
    <name type="synonym">Gymnopilus spectabilis subsp. junonius</name>
    <dbReference type="NCBI Taxonomy" id="109634"/>
    <lineage>
        <taxon>Eukaryota</taxon>
        <taxon>Fungi</taxon>
        <taxon>Dikarya</taxon>
        <taxon>Basidiomycota</taxon>
        <taxon>Agaricomycotina</taxon>
        <taxon>Agaricomycetes</taxon>
        <taxon>Agaricomycetidae</taxon>
        <taxon>Agaricales</taxon>
        <taxon>Agaricineae</taxon>
        <taxon>Hymenogastraceae</taxon>
        <taxon>Gymnopilus</taxon>
    </lineage>
</organism>
<evidence type="ECO:0000313" key="2">
    <source>
        <dbReference type="EMBL" id="KAF8911970.1"/>
    </source>
</evidence>
<dbReference type="EMBL" id="JADNYJ010000003">
    <property type="protein sequence ID" value="KAF8911970.1"/>
    <property type="molecule type" value="Genomic_DNA"/>
</dbReference>
<feature type="compositionally biased region" description="Basic and acidic residues" evidence="1">
    <location>
        <begin position="304"/>
        <end position="316"/>
    </location>
</feature>
<evidence type="ECO:0000313" key="3">
    <source>
        <dbReference type="Proteomes" id="UP000724874"/>
    </source>
</evidence>
<accession>A0A9P5NXG6</accession>
<protein>
    <submittedName>
        <fullName evidence="2">Uncharacterized protein</fullName>
    </submittedName>
</protein>
<dbReference type="AlphaFoldDB" id="A0A9P5NXG6"/>
<feature type="region of interest" description="Disordered" evidence="1">
    <location>
        <begin position="277"/>
        <end position="342"/>
    </location>
</feature>
<comment type="caution">
    <text evidence="2">The sequence shown here is derived from an EMBL/GenBank/DDBJ whole genome shotgun (WGS) entry which is preliminary data.</text>
</comment>
<feature type="compositionally biased region" description="Polar residues" evidence="1">
    <location>
        <begin position="1"/>
        <end position="21"/>
    </location>
</feature>
<evidence type="ECO:0000256" key="1">
    <source>
        <dbReference type="SAM" id="MobiDB-lite"/>
    </source>
</evidence>
<proteinExistence type="predicted"/>
<gene>
    <name evidence="2" type="ORF">CPB84DRAFT_740721</name>
</gene>
<feature type="compositionally biased region" description="Polar residues" evidence="1">
    <location>
        <begin position="277"/>
        <end position="286"/>
    </location>
</feature>
<feature type="compositionally biased region" description="Basic and acidic residues" evidence="1">
    <location>
        <begin position="106"/>
        <end position="125"/>
    </location>
</feature>